<dbReference type="EMBL" id="CADILG010000014">
    <property type="protein sequence ID" value="CAB3862839.1"/>
    <property type="molecule type" value="Genomic_DNA"/>
</dbReference>
<evidence type="ECO:0000313" key="2">
    <source>
        <dbReference type="Proteomes" id="UP000494117"/>
    </source>
</evidence>
<evidence type="ECO:0000313" key="1">
    <source>
        <dbReference type="EMBL" id="CAB3862839.1"/>
    </source>
</evidence>
<reference evidence="1 2" key="1">
    <citation type="submission" date="2020-04" db="EMBL/GenBank/DDBJ databases">
        <authorList>
            <person name="De Canck E."/>
        </authorList>
    </citation>
    <scope>NUCLEOTIDE SEQUENCE [LARGE SCALE GENOMIC DNA]</scope>
    <source>
        <strain evidence="1 2">LMG 26858</strain>
    </source>
</reference>
<proteinExistence type="predicted"/>
<dbReference type="RefSeq" id="WP_175207192.1">
    <property type="nucleotide sequence ID" value="NZ_CADILG010000014.1"/>
</dbReference>
<keyword evidence="2" id="KW-1185">Reference proteome</keyword>
<accession>A0A6S7CSX1</accession>
<dbReference type="Proteomes" id="UP000494117">
    <property type="component" value="Unassembled WGS sequence"/>
</dbReference>
<sequence length="256" mass="29239">MSAEQIFRAREHARRGHSFTFTAQLLGVSNRKLRRLIDAAHADDIQFVQGSQSLARKALHESLRGCVRIYSEESQAAIMRGLAHGRQINRERHGKRYTAFGVTGFLRDLKVLFNCKFNIKTLRDRLHRGMSIEEALTTESQASKRGVRPPQFEKNIAVQARRAAARIAEVIERRLTPTMLQYRAPEHSIVVTDRKGAWITVEVGKGAVTLHRLRFVSSFESGVFFAFNPDERRHLNFIAFEPTNPALIDTHQVPRK</sequence>
<organism evidence="1 2">
    <name type="scientific">Achromobacter anxifer</name>
    <dbReference type="NCBI Taxonomy" id="1287737"/>
    <lineage>
        <taxon>Bacteria</taxon>
        <taxon>Pseudomonadati</taxon>
        <taxon>Pseudomonadota</taxon>
        <taxon>Betaproteobacteria</taxon>
        <taxon>Burkholderiales</taxon>
        <taxon>Alcaligenaceae</taxon>
        <taxon>Achromobacter</taxon>
    </lineage>
</organism>
<dbReference type="AlphaFoldDB" id="A0A6S7CSX1"/>
<gene>
    <name evidence="1" type="ORF">LMG26858_02312</name>
</gene>
<name>A0A6S7CSX1_9BURK</name>
<protein>
    <submittedName>
        <fullName evidence="1">Uncharacterized protein</fullName>
    </submittedName>
</protein>